<keyword evidence="1" id="KW-0677">Repeat</keyword>
<dbReference type="PROSITE" id="PS50005">
    <property type="entry name" value="TPR"/>
    <property type="match status" value="6"/>
</dbReference>
<dbReference type="Pfam" id="PF13181">
    <property type="entry name" value="TPR_8"/>
    <property type="match status" value="1"/>
</dbReference>
<dbReference type="SMART" id="SM00028">
    <property type="entry name" value="TPR"/>
    <property type="match status" value="9"/>
</dbReference>
<feature type="coiled-coil region" evidence="4">
    <location>
        <begin position="135"/>
        <end position="162"/>
    </location>
</feature>
<dbReference type="Pfam" id="PF00515">
    <property type="entry name" value="TPR_1"/>
    <property type="match status" value="1"/>
</dbReference>
<comment type="caution">
    <text evidence="6">The sequence shown here is derived from an EMBL/GenBank/DDBJ whole genome shotgun (WGS) entry which is preliminary data.</text>
</comment>
<dbReference type="InterPro" id="IPR050498">
    <property type="entry name" value="Ycf3"/>
</dbReference>
<dbReference type="EMBL" id="JACNIG010000058">
    <property type="protein sequence ID" value="MBC8430585.1"/>
    <property type="molecule type" value="Genomic_DNA"/>
</dbReference>
<feature type="repeat" description="TPR" evidence="3">
    <location>
        <begin position="262"/>
        <end position="295"/>
    </location>
</feature>
<evidence type="ECO:0000256" key="1">
    <source>
        <dbReference type="ARBA" id="ARBA00022737"/>
    </source>
</evidence>
<evidence type="ECO:0000256" key="2">
    <source>
        <dbReference type="ARBA" id="ARBA00022803"/>
    </source>
</evidence>
<keyword evidence="2 3" id="KW-0802">TPR repeat</keyword>
<evidence type="ECO:0000256" key="5">
    <source>
        <dbReference type="SAM" id="SignalP"/>
    </source>
</evidence>
<feature type="repeat" description="TPR" evidence="3">
    <location>
        <begin position="228"/>
        <end position="261"/>
    </location>
</feature>
<dbReference type="GO" id="GO:0009279">
    <property type="term" value="C:cell outer membrane"/>
    <property type="evidence" value="ECO:0007669"/>
    <property type="project" value="TreeGrafter"/>
</dbReference>
<keyword evidence="4" id="KW-0175">Coiled coil</keyword>
<feature type="signal peptide" evidence="5">
    <location>
        <begin position="1"/>
        <end position="21"/>
    </location>
</feature>
<reference evidence="6 7" key="1">
    <citation type="submission" date="2020-08" db="EMBL/GenBank/DDBJ databases">
        <title>Bridging the membrane lipid divide: bacteria of the FCB group superphylum have the potential to synthesize archaeal ether lipids.</title>
        <authorList>
            <person name="Villanueva L."/>
            <person name="Von Meijenfeldt F.A.B."/>
            <person name="Westbye A.B."/>
            <person name="Yadav S."/>
            <person name="Hopmans E.C."/>
            <person name="Dutilh B.E."/>
            <person name="Sinninghe Damste J.S."/>
        </authorList>
    </citation>
    <scope>NUCLEOTIDE SEQUENCE [LARGE SCALE GENOMIC DNA]</scope>
    <source>
        <strain evidence="6">NIOZ-UU17</strain>
    </source>
</reference>
<accession>A0A8J6NVC7</accession>
<dbReference type="PROSITE" id="PS50293">
    <property type="entry name" value="TPR_REGION"/>
    <property type="match status" value="4"/>
</dbReference>
<feature type="repeat" description="TPR" evidence="3">
    <location>
        <begin position="403"/>
        <end position="436"/>
    </location>
</feature>
<dbReference type="PANTHER" id="PTHR44858:SF1">
    <property type="entry name" value="UDP-N-ACETYLGLUCOSAMINE--PEPTIDE N-ACETYLGLUCOSAMINYLTRANSFERASE SPINDLY-RELATED"/>
    <property type="match status" value="1"/>
</dbReference>
<gene>
    <name evidence="6" type="ORF">H8D96_01570</name>
</gene>
<dbReference type="InterPro" id="IPR011990">
    <property type="entry name" value="TPR-like_helical_dom_sf"/>
</dbReference>
<dbReference type="AlphaFoldDB" id="A0A8J6NVC7"/>
<dbReference type="Proteomes" id="UP000605201">
    <property type="component" value="Unassembled WGS sequence"/>
</dbReference>
<feature type="repeat" description="TPR" evidence="3">
    <location>
        <begin position="437"/>
        <end position="470"/>
    </location>
</feature>
<feature type="repeat" description="TPR" evidence="3">
    <location>
        <begin position="365"/>
        <end position="398"/>
    </location>
</feature>
<evidence type="ECO:0000313" key="7">
    <source>
        <dbReference type="Proteomes" id="UP000605201"/>
    </source>
</evidence>
<feature type="repeat" description="TPR" evidence="3">
    <location>
        <begin position="331"/>
        <end position="364"/>
    </location>
</feature>
<sequence length="553" mass="64624">MLRKACLLFLVLALIPCISYAEIKTYTHTVKQSFGGSQSPDDARVAAIHKAKREALEKAGTYLESLTIVKNSMVEKDEILALAAGVLKAEVVSQENFHTKDAFGIIVVAKVDVDTSILEDRVRKLLQDREYLKKYKESQKREKELLAKIARLEEENRKLSTSPPSAETQKKEDLKKQFRETAQGLTAIEWLEKFYALNRNAKISGKKVDLNLSLNYVNQAIRLDPNLIRAYRLRAGVYKDLKQYQRALEDHNQAIRLDPGDPYSYRFRGNTYREIGQYQRAIEDYNQAIRLEPNNSEFYRWRGQFYEYFLEQYQRAIEDYSQAIRLDPNDDSAYSSRGNAYVNLKQYQRAIEDYSQVIRLDSNDYSAYSFRGNIYRKIGQYQRAIEDYNQAIRLSSTDDVLLPMHYQGRGNTYEELGQYQRALEDYNQAIRLDPKSFFAYHSRGDIYKKLGQYQRAIEDYNQAIRLEPKIFFFYVSRGDAYEKLGQVERACNDWRKACDLGHCEDLNWAKEQGRCSSVEQTPTDIYKYQDENGVWHYINNPKTVPKGAEKLKR</sequence>
<evidence type="ECO:0000313" key="6">
    <source>
        <dbReference type="EMBL" id="MBC8430585.1"/>
    </source>
</evidence>
<organism evidence="6 7">
    <name type="scientific">Candidatus Desulfatibia vada</name>
    <dbReference type="NCBI Taxonomy" id="2841696"/>
    <lineage>
        <taxon>Bacteria</taxon>
        <taxon>Pseudomonadati</taxon>
        <taxon>Thermodesulfobacteriota</taxon>
        <taxon>Desulfobacteria</taxon>
        <taxon>Desulfobacterales</taxon>
        <taxon>Desulfobacterales incertae sedis</taxon>
        <taxon>Candidatus Desulfatibia</taxon>
    </lineage>
</organism>
<protein>
    <submittedName>
        <fullName evidence="6">Tetratricopeptide repeat protein</fullName>
    </submittedName>
</protein>
<dbReference type="SUPFAM" id="SSF48452">
    <property type="entry name" value="TPR-like"/>
    <property type="match status" value="1"/>
</dbReference>
<dbReference type="InterPro" id="IPR019734">
    <property type="entry name" value="TPR_rpt"/>
</dbReference>
<name>A0A8J6NVC7_9BACT</name>
<evidence type="ECO:0000256" key="3">
    <source>
        <dbReference type="PROSITE-ProRule" id="PRU00339"/>
    </source>
</evidence>
<keyword evidence="5" id="KW-0732">Signal</keyword>
<dbReference type="Pfam" id="PF13414">
    <property type="entry name" value="TPR_11"/>
    <property type="match status" value="3"/>
</dbReference>
<dbReference type="Gene3D" id="1.25.40.10">
    <property type="entry name" value="Tetratricopeptide repeat domain"/>
    <property type="match status" value="3"/>
</dbReference>
<dbReference type="PANTHER" id="PTHR44858">
    <property type="entry name" value="TETRATRICOPEPTIDE REPEAT PROTEIN 6"/>
    <property type="match status" value="1"/>
</dbReference>
<evidence type="ECO:0000256" key="4">
    <source>
        <dbReference type="SAM" id="Coils"/>
    </source>
</evidence>
<dbReference type="GO" id="GO:0046813">
    <property type="term" value="P:receptor-mediated virion attachment to host cell"/>
    <property type="evidence" value="ECO:0007669"/>
    <property type="project" value="TreeGrafter"/>
</dbReference>
<feature type="chain" id="PRO_5035154188" evidence="5">
    <location>
        <begin position="22"/>
        <end position="553"/>
    </location>
</feature>
<proteinExistence type="predicted"/>